<comment type="caution">
    <text evidence="2">The sequence shown here is derived from an EMBL/GenBank/DDBJ whole genome shotgun (WGS) entry which is preliminary data.</text>
</comment>
<dbReference type="EMBL" id="BSYR01000065">
    <property type="protein sequence ID" value="GMJ13757.1"/>
    <property type="molecule type" value="Genomic_DNA"/>
</dbReference>
<protein>
    <submittedName>
        <fullName evidence="2">Uncharacterized protein</fullName>
    </submittedName>
</protein>
<dbReference type="AlphaFoldDB" id="A0A9W7JIL0"/>
<evidence type="ECO:0000313" key="2">
    <source>
        <dbReference type="EMBL" id="GMJ13757.1"/>
    </source>
</evidence>
<name>A0A9W7JIL0_HIBTR</name>
<proteinExistence type="predicted"/>
<reference evidence="2" key="1">
    <citation type="submission" date="2023-05" db="EMBL/GenBank/DDBJ databases">
        <title>Genome and transcriptome analyses reveal genes involved in the formation of fine ridges on petal epidermal cells in Hibiscus trionum.</title>
        <authorList>
            <person name="Koshimizu S."/>
            <person name="Masuda S."/>
            <person name="Ishii T."/>
            <person name="Shirasu K."/>
            <person name="Hoshino A."/>
            <person name="Arita M."/>
        </authorList>
    </citation>
    <scope>NUCLEOTIDE SEQUENCE</scope>
    <source>
        <strain evidence="2">Hamamatsu line</strain>
    </source>
</reference>
<feature type="region of interest" description="Disordered" evidence="1">
    <location>
        <begin position="154"/>
        <end position="199"/>
    </location>
</feature>
<organism evidence="2 3">
    <name type="scientific">Hibiscus trionum</name>
    <name type="common">Flower of an hour</name>
    <dbReference type="NCBI Taxonomy" id="183268"/>
    <lineage>
        <taxon>Eukaryota</taxon>
        <taxon>Viridiplantae</taxon>
        <taxon>Streptophyta</taxon>
        <taxon>Embryophyta</taxon>
        <taxon>Tracheophyta</taxon>
        <taxon>Spermatophyta</taxon>
        <taxon>Magnoliopsida</taxon>
        <taxon>eudicotyledons</taxon>
        <taxon>Gunneridae</taxon>
        <taxon>Pentapetalae</taxon>
        <taxon>rosids</taxon>
        <taxon>malvids</taxon>
        <taxon>Malvales</taxon>
        <taxon>Malvaceae</taxon>
        <taxon>Malvoideae</taxon>
        <taxon>Hibiscus</taxon>
    </lineage>
</organism>
<gene>
    <name evidence="2" type="ORF">HRI_005044900</name>
</gene>
<dbReference type="Proteomes" id="UP001165190">
    <property type="component" value="Unassembled WGS sequence"/>
</dbReference>
<feature type="compositionally biased region" description="Low complexity" evidence="1">
    <location>
        <begin position="155"/>
        <end position="176"/>
    </location>
</feature>
<evidence type="ECO:0000313" key="3">
    <source>
        <dbReference type="Proteomes" id="UP001165190"/>
    </source>
</evidence>
<accession>A0A9W7JIL0</accession>
<evidence type="ECO:0000256" key="1">
    <source>
        <dbReference type="SAM" id="MobiDB-lite"/>
    </source>
</evidence>
<sequence length="199" mass="22017">MGSYLEEKDQLFDTREEISSASEKCGSSPDLDLVDDFVDSFDQYKFWSMFPDSVDKRRHNFRKRMGLSFNGNSITGENPGGFGGDELELGISRISEDSGAVLRTSGLEDGVSFNQPFISFRFNDAQEPAETCSKEDCLSQQAKNLDGQIELVMAEQSQNENSSRSQSTDSSKSGSSELYERISMPSPSVDPLLDGEVEV</sequence>
<keyword evidence="3" id="KW-1185">Reference proteome</keyword>